<organism evidence="3 4">
    <name type="scientific">Rotaria magnacalcarata</name>
    <dbReference type="NCBI Taxonomy" id="392030"/>
    <lineage>
        <taxon>Eukaryota</taxon>
        <taxon>Metazoa</taxon>
        <taxon>Spiralia</taxon>
        <taxon>Gnathifera</taxon>
        <taxon>Rotifera</taxon>
        <taxon>Eurotatoria</taxon>
        <taxon>Bdelloidea</taxon>
        <taxon>Philodinida</taxon>
        <taxon>Philodinidae</taxon>
        <taxon>Rotaria</taxon>
    </lineage>
</organism>
<dbReference type="EMBL" id="CAJOBI010112874">
    <property type="protein sequence ID" value="CAF4641223.1"/>
    <property type="molecule type" value="Genomic_DNA"/>
</dbReference>
<dbReference type="AlphaFoldDB" id="A0A8S2ZND9"/>
<feature type="transmembrane region" description="Helical" evidence="1">
    <location>
        <begin position="46"/>
        <end position="66"/>
    </location>
</feature>
<evidence type="ECO:0000313" key="3">
    <source>
        <dbReference type="EMBL" id="CAF4641223.1"/>
    </source>
</evidence>
<dbReference type="Proteomes" id="UP000676336">
    <property type="component" value="Unassembled WGS sequence"/>
</dbReference>
<dbReference type="InterPro" id="IPR015424">
    <property type="entry name" value="PyrdxlP-dep_Trfase"/>
</dbReference>
<gene>
    <name evidence="3" type="ORF">SMN809_LOCUS40696</name>
</gene>
<dbReference type="SUPFAM" id="SSF53383">
    <property type="entry name" value="PLP-dependent transferases"/>
    <property type="match status" value="1"/>
</dbReference>
<name>A0A8S2ZND9_9BILA</name>
<protein>
    <recommendedName>
        <fullName evidence="2">Aminotransferase class V domain-containing protein</fullName>
    </recommendedName>
</protein>
<dbReference type="InterPro" id="IPR000192">
    <property type="entry name" value="Aminotrans_V_dom"/>
</dbReference>
<dbReference type="PANTHER" id="PTHR14237">
    <property type="entry name" value="MOLYBDOPTERIN COFACTOR SULFURASE MOSC"/>
    <property type="match status" value="1"/>
</dbReference>
<evidence type="ECO:0000313" key="4">
    <source>
        <dbReference type="Proteomes" id="UP000676336"/>
    </source>
</evidence>
<feature type="non-terminal residue" evidence="3">
    <location>
        <position position="81"/>
    </location>
</feature>
<keyword evidence="1" id="KW-1133">Transmembrane helix</keyword>
<evidence type="ECO:0000256" key="1">
    <source>
        <dbReference type="SAM" id="Phobius"/>
    </source>
</evidence>
<dbReference type="Gene3D" id="3.40.640.10">
    <property type="entry name" value="Type I PLP-dependent aspartate aminotransferase-like (Major domain)"/>
    <property type="match status" value="1"/>
</dbReference>
<dbReference type="Pfam" id="PF00266">
    <property type="entry name" value="Aminotran_5"/>
    <property type="match status" value="1"/>
</dbReference>
<comment type="caution">
    <text evidence="3">The sequence shown here is derived from an EMBL/GenBank/DDBJ whole genome shotgun (WGS) entry which is preliminary data.</text>
</comment>
<reference evidence="3" key="1">
    <citation type="submission" date="2021-02" db="EMBL/GenBank/DDBJ databases">
        <authorList>
            <person name="Nowell W R."/>
        </authorList>
    </citation>
    <scope>NUCLEOTIDE SEQUENCE</scope>
</reference>
<feature type="non-terminal residue" evidence="3">
    <location>
        <position position="1"/>
    </location>
</feature>
<accession>A0A8S2ZND9</accession>
<sequence>RDNQLKDFPIPVHCGPSKTCHWLTLVDCAKYLSTKPFSLSSYPVDFVVLSFYKIFGYPTGLGALIIRNESLKLLNKENYFG</sequence>
<dbReference type="PANTHER" id="PTHR14237:SF80">
    <property type="entry name" value="MOLYBDENUM COFACTOR SULFURASE"/>
    <property type="match status" value="1"/>
</dbReference>
<proteinExistence type="predicted"/>
<keyword evidence="1" id="KW-0812">Transmembrane</keyword>
<evidence type="ECO:0000259" key="2">
    <source>
        <dbReference type="Pfam" id="PF00266"/>
    </source>
</evidence>
<keyword evidence="1" id="KW-0472">Membrane</keyword>
<dbReference type="InterPro" id="IPR015421">
    <property type="entry name" value="PyrdxlP-dep_Trfase_major"/>
</dbReference>
<feature type="domain" description="Aminotransferase class V" evidence="2">
    <location>
        <begin position="20"/>
        <end position="75"/>
    </location>
</feature>